<evidence type="ECO:0000313" key="9">
    <source>
        <dbReference type="EMBL" id="NEV67372.1"/>
    </source>
</evidence>
<comment type="similarity">
    <text evidence="2 8">Belongs to the 4-toluene sulfonate uptake permease (TSUP) (TC 2.A.102) family.</text>
</comment>
<gene>
    <name evidence="9" type="ORF">QQ91_009620</name>
</gene>
<comment type="caution">
    <text evidence="9">The sequence shown here is derived from an EMBL/GenBank/DDBJ whole genome shotgun (WGS) entry which is preliminary data.</text>
</comment>
<accession>A0A0C1Y2L8</accession>
<evidence type="ECO:0000256" key="2">
    <source>
        <dbReference type="ARBA" id="ARBA00009142"/>
    </source>
</evidence>
<organism evidence="9">
    <name type="scientific">Lyngbya confervoides BDU141951</name>
    <dbReference type="NCBI Taxonomy" id="1574623"/>
    <lineage>
        <taxon>Bacteria</taxon>
        <taxon>Bacillati</taxon>
        <taxon>Cyanobacteriota</taxon>
        <taxon>Cyanophyceae</taxon>
        <taxon>Oscillatoriophycideae</taxon>
        <taxon>Oscillatoriales</taxon>
        <taxon>Microcoleaceae</taxon>
        <taxon>Lyngbya</taxon>
    </lineage>
</organism>
<evidence type="ECO:0000256" key="8">
    <source>
        <dbReference type="RuleBase" id="RU363041"/>
    </source>
</evidence>
<feature type="transmembrane region" description="Helical" evidence="8">
    <location>
        <begin position="217"/>
        <end position="236"/>
    </location>
</feature>
<dbReference type="AlphaFoldDB" id="A0A0C1Y2L8"/>
<evidence type="ECO:0000256" key="1">
    <source>
        <dbReference type="ARBA" id="ARBA00004651"/>
    </source>
</evidence>
<feature type="transmembrane region" description="Helical" evidence="8">
    <location>
        <begin position="163"/>
        <end position="186"/>
    </location>
</feature>
<sequence>MAEALFTALIFFGATLISSTFGFGSALFAMPLLTLLLGITTATPLFGLVGPTIASIILLRNWRLVEVGSVWRLVLATLAGIPVGIWLVTQVPSEIVTRLLGLFLIGFGLYRLGNLRLMKLDSARWAALFGFVAGVLGGAYNTNGPPVVIYGEMRRWSPSEFRASLQSYFLPTGLGILGSHALAGLWTERIFQLYGLSLPGILGAIAIGGWINHRLPIERFQALLSVLLMILGAMLWL</sequence>
<dbReference type="Pfam" id="PF01925">
    <property type="entry name" value="TauE"/>
    <property type="match status" value="1"/>
</dbReference>
<dbReference type="PANTHER" id="PTHR30269:SF37">
    <property type="entry name" value="MEMBRANE TRANSPORTER PROTEIN"/>
    <property type="match status" value="1"/>
</dbReference>
<dbReference type="GO" id="GO:0005886">
    <property type="term" value="C:plasma membrane"/>
    <property type="evidence" value="ECO:0007669"/>
    <property type="project" value="UniProtKB-SubCell"/>
</dbReference>
<dbReference type="InterPro" id="IPR002781">
    <property type="entry name" value="TM_pro_TauE-like"/>
</dbReference>
<feature type="transmembrane region" description="Helical" evidence="8">
    <location>
        <begin position="95"/>
        <end position="113"/>
    </location>
</feature>
<feature type="transmembrane region" description="Helical" evidence="8">
    <location>
        <begin position="32"/>
        <end position="58"/>
    </location>
</feature>
<dbReference type="InterPro" id="IPR052017">
    <property type="entry name" value="TSUP"/>
</dbReference>
<comment type="subcellular location">
    <subcellularLocation>
        <location evidence="1 8">Cell membrane</location>
        <topology evidence="1 8">Multi-pass membrane protein</topology>
    </subcellularLocation>
</comment>
<keyword evidence="4 8" id="KW-1003">Cell membrane</keyword>
<reference evidence="9" key="1">
    <citation type="submission" date="2014-11" db="EMBL/GenBank/DDBJ databases">
        <authorList>
            <person name="Malar M.C."/>
            <person name="Sen D."/>
            <person name="Tripathy S."/>
        </authorList>
    </citation>
    <scope>NUCLEOTIDE SEQUENCE</scope>
    <source>
        <strain evidence="9">BDU141951</strain>
    </source>
</reference>
<evidence type="ECO:0000256" key="5">
    <source>
        <dbReference type="ARBA" id="ARBA00022692"/>
    </source>
</evidence>
<keyword evidence="5 8" id="KW-0812">Transmembrane</keyword>
<reference evidence="9" key="2">
    <citation type="journal article" date="2015" name="Genome Announc.">
        <title>Draft Genome Sequence of Filamentous Marine Cyanobacterium Lyngbya confervoides Strain BDU141951.</title>
        <authorList>
            <person name="Chandrababunaidu M.M."/>
            <person name="Sen D."/>
            <person name="Tripathy S."/>
        </authorList>
    </citation>
    <scope>NUCLEOTIDE SEQUENCE</scope>
    <source>
        <strain evidence="9">BDU141951</strain>
    </source>
</reference>
<keyword evidence="7 8" id="KW-0472">Membrane</keyword>
<dbReference type="PANTHER" id="PTHR30269">
    <property type="entry name" value="TRANSMEMBRANE PROTEIN YFCA"/>
    <property type="match status" value="1"/>
</dbReference>
<reference evidence="9" key="3">
    <citation type="submission" date="2020-02" db="EMBL/GenBank/DDBJ databases">
        <authorList>
            <person name="Sarangi A.N."/>
            <person name="Ghosh S."/>
            <person name="Mukherjee M."/>
            <person name="Tripathy S."/>
        </authorList>
    </citation>
    <scope>NUCLEOTIDE SEQUENCE</scope>
    <source>
        <strain evidence="9">BDU141951</strain>
    </source>
</reference>
<proteinExistence type="inferred from homology"/>
<evidence type="ECO:0000256" key="3">
    <source>
        <dbReference type="ARBA" id="ARBA00022448"/>
    </source>
</evidence>
<feature type="transmembrane region" description="Helical" evidence="8">
    <location>
        <begin position="193"/>
        <end position="211"/>
    </location>
</feature>
<keyword evidence="3" id="KW-0813">Transport</keyword>
<feature type="transmembrane region" description="Helical" evidence="8">
    <location>
        <begin position="125"/>
        <end position="143"/>
    </location>
</feature>
<evidence type="ECO:0000256" key="7">
    <source>
        <dbReference type="ARBA" id="ARBA00023136"/>
    </source>
</evidence>
<protein>
    <recommendedName>
        <fullName evidence="8">Probable membrane transporter protein</fullName>
    </recommendedName>
</protein>
<keyword evidence="6 8" id="KW-1133">Transmembrane helix</keyword>
<name>A0A0C1Y2L8_9CYAN</name>
<feature type="transmembrane region" description="Helical" evidence="8">
    <location>
        <begin position="70"/>
        <end position="89"/>
    </location>
</feature>
<evidence type="ECO:0000256" key="6">
    <source>
        <dbReference type="ARBA" id="ARBA00022989"/>
    </source>
</evidence>
<evidence type="ECO:0000256" key="4">
    <source>
        <dbReference type="ARBA" id="ARBA00022475"/>
    </source>
</evidence>
<dbReference type="EMBL" id="JTHE02000003">
    <property type="protein sequence ID" value="NEV67372.1"/>
    <property type="molecule type" value="Genomic_DNA"/>
</dbReference>